<dbReference type="Proteomes" id="UP000029736">
    <property type="component" value="Unassembled WGS sequence"/>
</dbReference>
<dbReference type="SUPFAM" id="SSF63829">
    <property type="entry name" value="Calcium-dependent phosphotriesterase"/>
    <property type="match status" value="1"/>
</dbReference>
<dbReference type="InterPro" id="IPR011042">
    <property type="entry name" value="6-blade_b-propeller_TolB-like"/>
</dbReference>
<organism evidence="1 2">
    <name type="scientific">Phaeodactylibacter xiamenensis</name>
    <dbReference type="NCBI Taxonomy" id="1524460"/>
    <lineage>
        <taxon>Bacteria</taxon>
        <taxon>Pseudomonadati</taxon>
        <taxon>Bacteroidota</taxon>
        <taxon>Saprospiria</taxon>
        <taxon>Saprospirales</taxon>
        <taxon>Haliscomenobacteraceae</taxon>
        <taxon>Phaeodactylibacter</taxon>
    </lineage>
</organism>
<proteinExistence type="predicted"/>
<sequence>MVVGSFLVGSWAVGQWAVGSGAVGSGAVGSEAVGQWGGFESAVGSEAVRQWAVGSEGVGVLDTGRIQRHLHTLPTPCRDFTTDKLQNVYVVDKNNRVHKYGPDGREQFHFNNNTRGTLQYIDPTDPFNLLLFYPELQVVATLDRTMNETAVLELFTAGIFNATAIGLATDNNIWVYDQAAFRLKKVGQNGEVLIQSDNLSSLLDAPPIATQLLANNNIVYLNCPGQGVYVFDNFGQFHQLLPYPDVVSLQLQDGKLVLYSDHRVRAYNPETLQEQVLRGDINSDVQVRYQGNRVYEKEADDLVRVFSRTP</sequence>
<accession>A0A098S9C5</accession>
<dbReference type="Gene3D" id="2.120.10.30">
    <property type="entry name" value="TolB, C-terminal domain"/>
    <property type="match status" value="1"/>
</dbReference>
<evidence type="ECO:0000313" key="2">
    <source>
        <dbReference type="Proteomes" id="UP000029736"/>
    </source>
</evidence>
<dbReference type="STRING" id="1524460.IX84_05255"/>
<protein>
    <submittedName>
        <fullName evidence="1">Uncharacterized protein</fullName>
    </submittedName>
</protein>
<gene>
    <name evidence="1" type="ORF">IX84_05255</name>
</gene>
<name>A0A098S9C5_9BACT</name>
<evidence type="ECO:0000313" key="1">
    <source>
        <dbReference type="EMBL" id="KGE89169.1"/>
    </source>
</evidence>
<keyword evidence="2" id="KW-1185">Reference proteome</keyword>
<dbReference type="AlphaFoldDB" id="A0A098S9C5"/>
<reference evidence="1 2" key="1">
    <citation type="journal article" date="2014" name="Int. J. Syst. Evol. Microbiol.">
        <title>Phaeodactylibacter xiamenensis gen. nov., sp. nov., a member of the family Saprospiraceae isolated from the marine alga Phaeodactylum tricornutum.</title>
        <authorList>
            <person name="Chen Z.Jr."/>
            <person name="Lei X."/>
            <person name="Lai Q."/>
            <person name="Li Y."/>
            <person name="Zhang B."/>
            <person name="Zhang J."/>
            <person name="Zhang H."/>
            <person name="Yang L."/>
            <person name="Zheng W."/>
            <person name="Tian Y."/>
            <person name="Yu Z."/>
            <person name="Xu H.Jr."/>
            <person name="Zheng T."/>
        </authorList>
    </citation>
    <scope>NUCLEOTIDE SEQUENCE [LARGE SCALE GENOMIC DNA]</scope>
    <source>
        <strain evidence="1 2">KD52</strain>
    </source>
</reference>
<comment type="caution">
    <text evidence="1">The sequence shown here is derived from an EMBL/GenBank/DDBJ whole genome shotgun (WGS) entry which is preliminary data.</text>
</comment>
<dbReference type="EMBL" id="JPOS01000012">
    <property type="protein sequence ID" value="KGE89169.1"/>
    <property type="molecule type" value="Genomic_DNA"/>
</dbReference>